<protein>
    <submittedName>
        <fullName evidence="2">Uncharacterized protein</fullName>
    </submittedName>
</protein>
<dbReference type="EMBL" id="BARS01033836">
    <property type="protein sequence ID" value="GAG15674.1"/>
    <property type="molecule type" value="Genomic_DNA"/>
</dbReference>
<evidence type="ECO:0000256" key="1">
    <source>
        <dbReference type="SAM" id="MobiDB-lite"/>
    </source>
</evidence>
<proteinExistence type="predicted"/>
<organism evidence="2">
    <name type="scientific">marine sediment metagenome</name>
    <dbReference type="NCBI Taxonomy" id="412755"/>
    <lineage>
        <taxon>unclassified sequences</taxon>
        <taxon>metagenomes</taxon>
        <taxon>ecological metagenomes</taxon>
    </lineage>
</organism>
<reference evidence="2" key="1">
    <citation type="journal article" date="2014" name="Front. Microbiol.">
        <title>High frequency of phylogenetically diverse reductive dehalogenase-homologous genes in deep subseafloor sedimentary metagenomes.</title>
        <authorList>
            <person name="Kawai M."/>
            <person name="Futagami T."/>
            <person name="Toyoda A."/>
            <person name="Takaki Y."/>
            <person name="Nishi S."/>
            <person name="Hori S."/>
            <person name="Arai W."/>
            <person name="Tsubouchi T."/>
            <person name="Morono Y."/>
            <person name="Uchiyama I."/>
            <person name="Ito T."/>
            <person name="Fujiyama A."/>
            <person name="Inagaki F."/>
            <person name="Takami H."/>
        </authorList>
    </citation>
    <scope>NUCLEOTIDE SEQUENCE</scope>
    <source>
        <strain evidence="2">Expedition CK06-06</strain>
    </source>
</reference>
<evidence type="ECO:0000313" key="2">
    <source>
        <dbReference type="EMBL" id="GAG15674.1"/>
    </source>
</evidence>
<feature type="non-terminal residue" evidence="2">
    <location>
        <position position="1"/>
    </location>
</feature>
<dbReference type="AlphaFoldDB" id="X0VC37"/>
<gene>
    <name evidence="2" type="ORF">S01H1_52353</name>
</gene>
<feature type="compositionally biased region" description="Basic and acidic residues" evidence="1">
    <location>
        <begin position="12"/>
        <end position="21"/>
    </location>
</feature>
<feature type="region of interest" description="Disordered" evidence="1">
    <location>
        <begin position="1"/>
        <end position="28"/>
    </location>
</feature>
<sequence>SSITTQYVGDSQCDRNKEDAGVHLPRGNHGDYYGGAVRTSYYVGRVR</sequence>
<name>X0VC37_9ZZZZ</name>
<comment type="caution">
    <text evidence="2">The sequence shown here is derived from an EMBL/GenBank/DDBJ whole genome shotgun (WGS) entry which is preliminary data.</text>
</comment>
<accession>X0VC37</accession>